<comment type="subunit">
    <text evidence="6">Part of the 50S ribosomal subunit.</text>
</comment>
<keyword evidence="3 6" id="KW-0694">RNA-binding</keyword>
<evidence type="ECO:0000256" key="1">
    <source>
        <dbReference type="ARBA" id="ARBA00009356"/>
    </source>
</evidence>
<evidence type="ECO:0000256" key="2">
    <source>
        <dbReference type="ARBA" id="ARBA00022730"/>
    </source>
</evidence>
<dbReference type="EMBL" id="CP004021">
    <property type="protein sequence ID" value="AKK19815.1"/>
    <property type="molecule type" value="Genomic_DNA"/>
</dbReference>
<dbReference type="GO" id="GO:0002181">
    <property type="term" value="P:cytoplasmic translation"/>
    <property type="evidence" value="ECO:0007669"/>
    <property type="project" value="TreeGrafter"/>
</dbReference>
<keyword evidence="11" id="KW-1185">Reference proteome</keyword>
<keyword evidence="2 6" id="KW-0699">rRNA-binding</keyword>
<dbReference type="PIRSF" id="PIRSF002162">
    <property type="entry name" value="Ribosomal_L6"/>
    <property type="match status" value="1"/>
</dbReference>
<dbReference type="FunFam" id="3.90.930.12:FF:000001">
    <property type="entry name" value="50S ribosomal protein L6"/>
    <property type="match status" value="1"/>
</dbReference>
<gene>
    <name evidence="6" type="primary">rplF</name>
    <name evidence="10" type="ORF">G293_00885</name>
</gene>
<dbReference type="NCBIfam" id="TIGR03654">
    <property type="entry name" value="L6_bact"/>
    <property type="match status" value="1"/>
</dbReference>
<keyword evidence="4 6" id="KW-0689">Ribosomal protein</keyword>
<evidence type="ECO:0000256" key="4">
    <source>
        <dbReference type="ARBA" id="ARBA00022980"/>
    </source>
</evidence>
<dbReference type="KEGG" id="lau:G293_00885"/>
<feature type="domain" description="Large ribosomal subunit protein uL6 alpha-beta" evidence="9">
    <location>
        <begin position="11"/>
        <end position="81"/>
    </location>
</feature>
<dbReference type="Pfam" id="PF00347">
    <property type="entry name" value="Ribosomal_L6"/>
    <property type="match status" value="2"/>
</dbReference>
<dbReference type="Gene3D" id="3.90.930.12">
    <property type="entry name" value="Ribosomal protein L6, alpha-beta domain"/>
    <property type="match status" value="2"/>
</dbReference>
<evidence type="ECO:0000256" key="7">
    <source>
        <dbReference type="RuleBase" id="RU003869"/>
    </source>
</evidence>
<dbReference type="PATRIC" id="fig|1277257.4.peg.197"/>
<dbReference type="OrthoDB" id="9805007at2"/>
<keyword evidence="5 6" id="KW-0687">Ribonucleoprotein</keyword>
<comment type="function">
    <text evidence="6 8">This protein binds to the 23S rRNA, and is important in its secondary structure. It is located near the subunit interface in the base of the L7/L12 stalk, and near the tRNA binding site of the peptidyltransferase center.</text>
</comment>
<dbReference type="PANTHER" id="PTHR11655">
    <property type="entry name" value="60S/50S RIBOSOMAL PROTEIN L6/L9"/>
    <property type="match status" value="1"/>
</dbReference>
<accession>A0A0G3I3H4</accession>
<reference evidence="10 11" key="1">
    <citation type="journal article" date="2015" name="Genome Announc.">
        <title>Complete Genome Sequence of 'Candidatus Liberibacter africanus,' a Bacterium Associated with Citrus Huanglongbing.</title>
        <authorList>
            <person name="Lin H."/>
            <person name="Pietersen G."/>
            <person name="Han C."/>
            <person name="Read D.A."/>
            <person name="Lou B."/>
            <person name="Gupta G."/>
            <person name="Civerolo E.L."/>
        </authorList>
    </citation>
    <scope>NUCLEOTIDE SEQUENCE [LARGE SCALE GENOMIC DNA]</scope>
    <source>
        <strain evidence="10 11">PTSAPSY</strain>
    </source>
</reference>
<feature type="domain" description="Large ribosomal subunit protein uL6 alpha-beta" evidence="9">
    <location>
        <begin position="91"/>
        <end position="164"/>
    </location>
</feature>
<evidence type="ECO:0000256" key="3">
    <source>
        <dbReference type="ARBA" id="ARBA00022884"/>
    </source>
</evidence>
<dbReference type="HAMAP" id="MF_01365_B">
    <property type="entry name" value="Ribosomal_uL6_B"/>
    <property type="match status" value="1"/>
</dbReference>
<evidence type="ECO:0000259" key="9">
    <source>
        <dbReference type="Pfam" id="PF00347"/>
    </source>
</evidence>
<dbReference type="GO" id="GO:0022625">
    <property type="term" value="C:cytosolic large ribosomal subunit"/>
    <property type="evidence" value="ECO:0007669"/>
    <property type="project" value="UniProtKB-UniRule"/>
</dbReference>
<dbReference type="Proteomes" id="UP000035503">
    <property type="component" value="Chromosome"/>
</dbReference>
<dbReference type="InterPro" id="IPR000702">
    <property type="entry name" value="Ribosomal_uL6-like"/>
</dbReference>
<dbReference type="PRINTS" id="PR00059">
    <property type="entry name" value="RIBOSOMALL6"/>
</dbReference>
<proteinExistence type="inferred from homology"/>
<organism evidence="10 11">
    <name type="scientific">Candidatus Liberibacter africanus PTSAPSY</name>
    <dbReference type="NCBI Taxonomy" id="1277257"/>
    <lineage>
        <taxon>Bacteria</taxon>
        <taxon>Pseudomonadati</taxon>
        <taxon>Pseudomonadota</taxon>
        <taxon>Alphaproteobacteria</taxon>
        <taxon>Hyphomicrobiales</taxon>
        <taxon>Rhizobiaceae</taxon>
        <taxon>Liberibacter</taxon>
    </lineage>
</organism>
<comment type="similarity">
    <text evidence="1 6 7">Belongs to the universal ribosomal protein uL6 family.</text>
</comment>
<dbReference type="FunFam" id="3.90.930.12:FF:000002">
    <property type="entry name" value="50S ribosomal protein L6"/>
    <property type="match status" value="1"/>
</dbReference>
<evidence type="ECO:0000256" key="6">
    <source>
        <dbReference type="HAMAP-Rule" id="MF_01365"/>
    </source>
</evidence>
<evidence type="ECO:0000313" key="10">
    <source>
        <dbReference type="EMBL" id="AKK19815.1"/>
    </source>
</evidence>
<dbReference type="InterPro" id="IPR036789">
    <property type="entry name" value="Ribosomal_uL6-like_a/b-dom_sf"/>
</dbReference>
<dbReference type="GO" id="GO:0003735">
    <property type="term" value="F:structural constituent of ribosome"/>
    <property type="evidence" value="ECO:0007669"/>
    <property type="project" value="UniProtKB-UniRule"/>
</dbReference>
<name>A0A0G3I3H4_LIBAF</name>
<dbReference type="STRING" id="1277257.G293_00885"/>
<dbReference type="InterPro" id="IPR020040">
    <property type="entry name" value="Ribosomal_uL6_a/b-dom"/>
</dbReference>
<dbReference type="GO" id="GO:0019843">
    <property type="term" value="F:rRNA binding"/>
    <property type="evidence" value="ECO:0007669"/>
    <property type="project" value="UniProtKB-UniRule"/>
</dbReference>
<protein>
    <recommendedName>
        <fullName evidence="6">Large ribosomal subunit protein uL6</fullName>
    </recommendedName>
</protein>
<evidence type="ECO:0000256" key="8">
    <source>
        <dbReference type="RuleBase" id="RU003870"/>
    </source>
</evidence>
<dbReference type="PANTHER" id="PTHR11655:SF14">
    <property type="entry name" value="LARGE RIBOSOMAL SUBUNIT PROTEIN UL6M"/>
    <property type="match status" value="1"/>
</dbReference>
<sequence>MSRIGKKIVQVPSNVDVAVEDREIKVKGPKGQLSFVVSDDVNVALKEGVLSVSAVNDSKKARSAWGMSRTMISNLLHGVINGYERKLEINGVGCRAFMDGKNLKMSLGFSHDVLYSPMEGISISVSRPTEIIVSGIDKQKVGHTAAEIRSYRSAEPYKGKGIRYSDEVIVRKEGKKK</sequence>
<dbReference type="SUPFAM" id="SSF56053">
    <property type="entry name" value="Ribosomal protein L6"/>
    <property type="match status" value="2"/>
</dbReference>
<dbReference type="InterPro" id="IPR019906">
    <property type="entry name" value="Ribosomal_uL6_bac-type"/>
</dbReference>
<dbReference type="AlphaFoldDB" id="A0A0G3I3H4"/>
<evidence type="ECO:0000313" key="11">
    <source>
        <dbReference type="Proteomes" id="UP000035503"/>
    </source>
</evidence>
<dbReference type="RefSeq" id="WP_047263893.1">
    <property type="nucleotide sequence ID" value="NZ_CP004021.1"/>
</dbReference>
<evidence type="ECO:0000256" key="5">
    <source>
        <dbReference type="ARBA" id="ARBA00023274"/>
    </source>
</evidence>